<sequence>MKRILLLIMIIAGCKSPKQQKEKLNLGFETHTSTSNLPEGWIKWGKYNLETDTLEVYSGKSSGKIVADGGSFGSIAYKIPANYTGKTIRLEGYMKIRNVENGYAGLLMRIDGNGIPLEFNNMQDQSITGTKDWKQYSITLNYPEDAQNIYVAGILAGDGEAWFDDFVVKIDDKNIQTLKEVNKERTKAELDTEFDKGSNIELSELTSEKINDLELLGRVWGFLKYYHPAIAQGNYNWDYELFRFLPGYMEITSEQERNKWLINWIDSLGELTPRENCETTAKSSPIKPDFDWIKVQEEELQEKLRSVYENRSQGKHFYLRTAPTGNAIFKNENAYSEMTYPDDGFRLLALYRYWNIINYFFPYKHLTDTDWNLVLVQYIPDFINSDNELEYELTALKIIAEVRDTHANLSEGGDKIQEWKGKNYPPFQLRFIENKLVVTEYYNSELKDEGVLKAGDIITHINGKSIEEIIDEKKKYYPASNIPARLRAMASDLLRSDSSEITIKYTSANSEKQSINLKLYPRNELDISQWYNKSKPESYKLLENNIGYIYLGTIQKNDIPKIKETFKDTRGIIIDIRNYPSTFVPFSLGSFFVSESTPFVKFTKVDIDNPGEFTFTEPIEIPGTANSYKNKLVVLVNEESISQSEYTAMAFRAGDNTTIIGSTTAGADGNISQILLPGGLKTIISGIGVYYPNGEETQRTGIIPDIKVTPTIQGIINDEDELLEKGIETILKE</sequence>
<dbReference type="GO" id="GO:0030288">
    <property type="term" value="C:outer membrane-bounded periplasmic space"/>
    <property type="evidence" value="ECO:0007669"/>
    <property type="project" value="TreeGrafter"/>
</dbReference>
<dbReference type="Gene3D" id="3.90.226.10">
    <property type="entry name" value="2-enoyl-CoA Hydratase, Chain A, domain 1"/>
    <property type="match status" value="1"/>
</dbReference>
<dbReference type="GO" id="GO:0006508">
    <property type="term" value="P:proteolysis"/>
    <property type="evidence" value="ECO:0007669"/>
    <property type="project" value="InterPro"/>
</dbReference>
<dbReference type="InterPro" id="IPR005151">
    <property type="entry name" value="Tail-specific_protease"/>
</dbReference>
<dbReference type="Proteomes" id="UP000199116">
    <property type="component" value="Unassembled WGS sequence"/>
</dbReference>
<accession>A0A1I2QAF5</accession>
<dbReference type="SMART" id="SM00245">
    <property type="entry name" value="TSPc"/>
    <property type="match status" value="1"/>
</dbReference>
<dbReference type="CDD" id="cd07562">
    <property type="entry name" value="Peptidase_S41_TRI"/>
    <property type="match status" value="1"/>
</dbReference>
<dbReference type="EMBL" id="FOOH01000046">
    <property type="protein sequence ID" value="SFG24359.1"/>
    <property type="molecule type" value="Genomic_DNA"/>
</dbReference>
<dbReference type="SUPFAM" id="SSF52096">
    <property type="entry name" value="ClpP/crotonase"/>
    <property type="match status" value="1"/>
</dbReference>
<protein>
    <submittedName>
        <fullName evidence="2">Peptidase family S41</fullName>
    </submittedName>
</protein>
<dbReference type="PANTHER" id="PTHR32060:SF30">
    <property type="entry name" value="CARBOXY-TERMINAL PROCESSING PROTEASE CTPA"/>
    <property type="match status" value="1"/>
</dbReference>
<dbReference type="Gene3D" id="2.60.120.260">
    <property type="entry name" value="Galactose-binding domain-like"/>
    <property type="match status" value="1"/>
</dbReference>
<dbReference type="AlphaFoldDB" id="A0A1I2QAF5"/>
<dbReference type="Gene3D" id="3.30.750.44">
    <property type="match status" value="1"/>
</dbReference>
<dbReference type="InterPro" id="IPR029045">
    <property type="entry name" value="ClpP/crotonase-like_dom_sf"/>
</dbReference>
<dbReference type="Gene3D" id="2.30.42.10">
    <property type="match status" value="1"/>
</dbReference>
<dbReference type="InterPro" id="IPR036034">
    <property type="entry name" value="PDZ_sf"/>
</dbReference>
<gene>
    <name evidence="2" type="ORF">SAMN04488033_1468</name>
</gene>
<dbReference type="GO" id="GO:0008236">
    <property type="term" value="F:serine-type peptidase activity"/>
    <property type="evidence" value="ECO:0007669"/>
    <property type="project" value="InterPro"/>
</dbReference>
<dbReference type="GO" id="GO:0004175">
    <property type="term" value="F:endopeptidase activity"/>
    <property type="evidence" value="ECO:0007669"/>
    <property type="project" value="TreeGrafter"/>
</dbReference>
<name>A0A1I2QAF5_9FLAO</name>
<dbReference type="Pfam" id="PF03572">
    <property type="entry name" value="Peptidase_S41"/>
    <property type="match status" value="1"/>
</dbReference>
<evidence type="ECO:0000313" key="3">
    <source>
        <dbReference type="Proteomes" id="UP000199116"/>
    </source>
</evidence>
<feature type="domain" description="Tail specific protease" evidence="1">
    <location>
        <begin position="486"/>
        <end position="709"/>
    </location>
</feature>
<reference evidence="3" key="1">
    <citation type="submission" date="2016-10" db="EMBL/GenBank/DDBJ databases">
        <authorList>
            <person name="Varghese N."/>
            <person name="Submissions S."/>
        </authorList>
    </citation>
    <scope>NUCLEOTIDE SEQUENCE [LARGE SCALE GENOMIC DNA]</scope>
    <source>
        <strain evidence="3">DSM 23515</strain>
    </source>
</reference>
<evidence type="ECO:0000313" key="2">
    <source>
        <dbReference type="EMBL" id="SFG24359.1"/>
    </source>
</evidence>
<dbReference type="PANTHER" id="PTHR32060">
    <property type="entry name" value="TAIL-SPECIFIC PROTEASE"/>
    <property type="match status" value="1"/>
</dbReference>
<organism evidence="2 3">
    <name type="scientific">Salegentibacter agarivorans</name>
    <dbReference type="NCBI Taxonomy" id="345907"/>
    <lineage>
        <taxon>Bacteria</taxon>
        <taxon>Pseudomonadati</taxon>
        <taxon>Bacteroidota</taxon>
        <taxon>Flavobacteriia</taxon>
        <taxon>Flavobacteriales</taxon>
        <taxon>Flavobacteriaceae</taxon>
        <taxon>Salegentibacter</taxon>
    </lineage>
</organism>
<keyword evidence="3" id="KW-1185">Reference proteome</keyword>
<proteinExistence type="predicted"/>
<dbReference type="RefSeq" id="WP_093306665.1">
    <property type="nucleotide sequence ID" value="NZ_FOOH01000046.1"/>
</dbReference>
<evidence type="ECO:0000259" key="1">
    <source>
        <dbReference type="SMART" id="SM00245"/>
    </source>
</evidence>
<dbReference type="GO" id="GO:0007165">
    <property type="term" value="P:signal transduction"/>
    <property type="evidence" value="ECO:0007669"/>
    <property type="project" value="TreeGrafter"/>
</dbReference>